<dbReference type="KEGG" id="dtx:ATSB10_01520"/>
<dbReference type="EMBL" id="CP014841">
    <property type="protein sequence ID" value="AND67606.1"/>
    <property type="molecule type" value="Genomic_DNA"/>
</dbReference>
<dbReference type="AlphaFoldDB" id="A0A160MWW5"/>
<organism evidence="1 2">
    <name type="scientific">Dyella thiooxydans</name>
    <dbReference type="NCBI Taxonomy" id="445710"/>
    <lineage>
        <taxon>Bacteria</taxon>
        <taxon>Pseudomonadati</taxon>
        <taxon>Pseudomonadota</taxon>
        <taxon>Gammaproteobacteria</taxon>
        <taxon>Lysobacterales</taxon>
        <taxon>Rhodanobacteraceae</taxon>
        <taxon>Dyella</taxon>
    </lineage>
</organism>
<sequence length="161" mass="17944">MDCCSVEFVPIDMATLARTTALFEQIRASKEEGVALDDSVFSAQLTDGERSFFWSPSEDERAEWSAMWLGTPPGQRHLLPGPQWDLGSMLDSIADGEYDLMTIEDRGQSHHLLFNPLSYPFGGTGCMVAFLECFGHKVITINDGTGRVPYAPRLLWKPKGR</sequence>
<keyword evidence="2" id="KW-1185">Reference proteome</keyword>
<gene>
    <name evidence="1" type="ORF">ATSB10_01520</name>
</gene>
<dbReference type="PATRIC" id="fig|445710.3.peg.150"/>
<reference evidence="1 2" key="1">
    <citation type="submission" date="2016-02" db="EMBL/GenBank/DDBJ databases">
        <title>Complete genome sequencing and analysis of ATSB10, Dyella thiooxydans isolated from rhizosphere soil of sunflower (Helianthus annuus L.).</title>
        <authorList>
            <person name="Lee Y."/>
            <person name="Hwangbo K."/>
            <person name="Chung H."/>
            <person name="Yoo J."/>
            <person name="Kim K.Y."/>
            <person name="Sa T.M."/>
            <person name="Um Y."/>
            <person name="Madhaiyan M."/>
        </authorList>
    </citation>
    <scope>NUCLEOTIDE SEQUENCE [LARGE SCALE GENOMIC DNA]</scope>
    <source>
        <strain evidence="1 2">ATSB10</strain>
    </source>
</reference>
<dbReference type="Proteomes" id="UP000077255">
    <property type="component" value="Chromosome"/>
</dbReference>
<dbReference type="STRING" id="445710.ATSB10_01520"/>
<evidence type="ECO:0000313" key="2">
    <source>
        <dbReference type="Proteomes" id="UP000077255"/>
    </source>
</evidence>
<protein>
    <submittedName>
        <fullName evidence="1">Uncharacterized protein</fullName>
    </submittedName>
</protein>
<accession>A0A160MWW5</accession>
<evidence type="ECO:0000313" key="1">
    <source>
        <dbReference type="EMBL" id="AND67606.1"/>
    </source>
</evidence>
<name>A0A160MWW5_9GAMM</name>
<proteinExistence type="predicted"/>